<dbReference type="InterPro" id="IPR002933">
    <property type="entry name" value="Peptidase_M20"/>
</dbReference>
<evidence type="ECO:0000313" key="4">
    <source>
        <dbReference type="EMBL" id="QIB35567.1"/>
    </source>
</evidence>
<dbReference type="RefSeq" id="WP_163076707.1">
    <property type="nucleotide sequence ID" value="NZ_CP048630.1"/>
</dbReference>
<dbReference type="CDD" id="cd05666">
    <property type="entry name" value="M20_Acy1-like"/>
    <property type="match status" value="1"/>
</dbReference>
<dbReference type="Pfam" id="PF07687">
    <property type="entry name" value="M20_dimer"/>
    <property type="match status" value="1"/>
</dbReference>
<keyword evidence="5" id="KW-1185">Reference proteome</keyword>
<dbReference type="PIRSF" id="PIRSF005962">
    <property type="entry name" value="Pept_M20D_amidohydro"/>
    <property type="match status" value="1"/>
</dbReference>
<dbReference type="InterPro" id="IPR011650">
    <property type="entry name" value="Peptidase_M20_dimer"/>
</dbReference>
<evidence type="ECO:0000256" key="1">
    <source>
        <dbReference type="ARBA" id="ARBA00022801"/>
    </source>
</evidence>
<gene>
    <name evidence="4" type="ORF">G3A50_19035</name>
</gene>
<feature type="binding site" evidence="2">
    <location>
        <position position="137"/>
    </location>
    <ligand>
        <name>Mn(2+)</name>
        <dbReference type="ChEBI" id="CHEBI:29035"/>
        <label>2</label>
    </ligand>
</feature>
<dbReference type="PANTHER" id="PTHR11014">
    <property type="entry name" value="PEPTIDASE M20 FAMILY MEMBER"/>
    <property type="match status" value="1"/>
</dbReference>
<dbReference type="SUPFAM" id="SSF53187">
    <property type="entry name" value="Zn-dependent exopeptidases"/>
    <property type="match status" value="1"/>
</dbReference>
<keyword evidence="2" id="KW-0464">Manganese</keyword>
<name>A0A6P1YQ22_9HYPH</name>
<keyword evidence="1 4" id="KW-0378">Hydrolase</keyword>
<protein>
    <submittedName>
        <fullName evidence="4">Amidohydrolase</fullName>
    </submittedName>
</protein>
<dbReference type="KEGG" id="apra:G3A50_19035"/>
<dbReference type="GO" id="GO:0050118">
    <property type="term" value="F:N-acetyldiaminopimelate deacetylase activity"/>
    <property type="evidence" value="ECO:0007669"/>
    <property type="project" value="UniProtKB-ARBA"/>
</dbReference>
<sequence length="389" mass="41105">MPLVDAIADALPTMKQWRHALHSHPETAFEENWTASFVAEKLASFGIPFESGIAKTGIVATLKGRAGDGPAIGLRADMDALDIVEATNLPYRSTLPGKMHACGHDGHMTMLLGAARHLAENPDFAGTVHFIFQPAEEMAGGGKVMVEEGLFARFPMERVFGLHNWPGQQFGTFAGKPGPMLASSDVFEITVRGSAAHAAMPHLGIDPIAAAGELIGALQTIASRTLDPLESGVVSITQVHGGDAWNIIPDEVVLRGTVRTFTPALRDLIEARMKAITEGVAAIHGATATLWYDRRYPATVNSAGEVALALEAAGAAMGADHILSDPASSMVSEDFAYLLEQKPGAYLWLGSGPGPALHSSGYDFNDALLPVGASYWVRLVERILAPGAA</sequence>
<organism evidence="4 5">
    <name type="scientific">Ancylobacter pratisalsi</name>
    <dbReference type="NCBI Taxonomy" id="1745854"/>
    <lineage>
        <taxon>Bacteria</taxon>
        <taxon>Pseudomonadati</taxon>
        <taxon>Pseudomonadota</taxon>
        <taxon>Alphaproteobacteria</taxon>
        <taxon>Hyphomicrobiales</taxon>
        <taxon>Xanthobacteraceae</taxon>
        <taxon>Ancylobacter</taxon>
    </lineage>
</organism>
<dbReference type="InterPro" id="IPR017439">
    <property type="entry name" value="Amidohydrolase"/>
</dbReference>
<feature type="binding site" evidence="2">
    <location>
        <position position="358"/>
    </location>
    <ligand>
        <name>Mn(2+)</name>
        <dbReference type="ChEBI" id="CHEBI:29035"/>
        <label>2</label>
    </ligand>
</feature>
<proteinExistence type="predicted"/>
<accession>A0A6P1YQ22</accession>
<reference evidence="4 5" key="1">
    <citation type="submission" date="2020-02" db="EMBL/GenBank/DDBJ databases">
        <authorList>
            <person name="Li G."/>
        </authorList>
    </citation>
    <scope>NUCLEOTIDE SEQUENCE [LARGE SCALE GENOMIC DNA]</scope>
    <source>
        <strain evidence="4 5">DSM 102029</strain>
    </source>
</reference>
<evidence type="ECO:0000313" key="5">
    <source>
        <dbReference type="Proteomes" id="UP000464751"/>
    </source>
</evidence>
<evidence type="ECO:0000256" key="2">
    <source>
        <dbReference type="PIRSR" id="PIRSR005962-1"/>
    </source>
</evidence>
<evidence type="ECO:0000259" key="3">
    <source>
        <dbReference type="Pfam" id="PF07687"/>
    </source>
</evidence>
<dbReference type="EMBL" id="CP048630">
    <property type="protein sequence ID" value="QIB35567.1"/>
    <property type="molecule type" value="Genomic_DNA"/>
</dbReference>
<dbReference type="GO" id="GO:0046872">
    <property type="term" value="F:metal ion binding"/>
    <property type="evidence" value="ECO:0007669"/>
    <property type="project" value="UniProtKB-KW"/>
</dbReference>
<feature type="binding site" evidence="2">
    <location>
        <position position="163"/>
    </location>
    <ligand>
        <name>Mn(2+)</name>
        <dbReference type="ChEBI" id="CHEBI:29035"/>
        <label>2</label>
    </ligand>
</feature>
<feature type="binding site" evidence="2">
    <location>
        <position position="104"/>
    </location>
    <ligand>
        <name>Mn(2+)</name>
        <dbReference type="ChEBI" id="CHEBI:29035"/>
        <label>2</label>
    </ligand>
</feature>
<feature type="binding site" evidence="2">
    <location>
        <position position="102"/>
    </location>
    <ligand>
        <name>Mn(2+)</name>
        <dbReference type="ChEBI" id="CHEBI:29035"/>
        <label>2</label>
    </ligand>
</feature>
<dbReference type="Pfam" id="PF01546">
    <property type="entry name" value="Peptidase_M20"/>
    <property type="match status" value="1"/>
</dbReference>
<dbReference type="Gene3D" id="3.40.630.10">
    <property type="entry name" value="Zn peptidases"/>
    <property type="match status" value="1"/>
</dbReference>
<dbReference type="PANTHER" id="PTHR11014:SF63">
    <property type="entry name" value="METALLOPEPTIDASE, PUTATIVE (AFU_ORTHOLOGUE AFUA_6G09600)-RELATED"/>
    <property type="match status" value="1"/>
</dbReference>
<dbReference type="AlphaFoldDB" id="A0A6P1YQ22"/>
<comment type="cofactor">
    <cofactor evidence="2">
        <name>Mn(2+)</name>
        <dbReference type="ChEBI" id="CHEBI:29035"/>
    </cofactor>
    <text evidence="2">The Mn(2+) ion enhances activity.</text>
</comment>
<dbReference type="FunFam" id="3.30.70.360:FF:000001">
    <property type="entry name" value="N-acetyldiaminopimelate deacetylase"/>
    <property type="match status" value="1"/>
</dbReference>
<dbReference type="Proteomes" id="UP000464751">
    <property type="component" value="Chromosome"/>
</dbReference>
<feature type="domain" description="Peptidase M20 dimerisation" evidence="3">
    <location>
        <begin position="187"/>
        <end position="276"/>
    </location>
</feature>
<dbReference type="Gene3D" id="3.30.70.360">
    <property type="match status" value="1"/>
</dbReference>
<dbReference type="SUPFAM" id="SSF55031">
    <property type="entry name" value="Bacterial exopeptidase dimerisation domain"/>
    <property type="match status" value="1"/>
</dbReference>
<keyword evidence="2" id="KW-0479">Metal-binding</keyword>
<dbReference type="GO" id="GO:0019877">
    <property type="term" value="P:diaminopimelate biosynthetic process"/>
    <property type="evidence" value="ECO:0007669"/>
    <property type="project" value="UniProtKB-ARBA"/>
</dbReference>
<dbReference type="NCBIfam" id="TIGR01891">
    <property type="entry name" value="amidohydrolases"/>
    <property type="match status" value="1"/>
</dbReference>
<dbReference type="InterPro" id="IPR036264">
    <property type="entry name" value="Bact_exopeptidase_dim_dom"/>
</dbReference>